<organism evidence="6 7">
    <name type="scientific">Zymoseptoria brevis</name>
    <dbReference type="NCBI Taxonomy" id="1047168"/>
    <lineage>
        <taxon>Eukaryota</taxon>
        <taxon>Fungi</taxon>
        <taxon>Dikarya</taxon>
        <taxon>Ascomycota</taxon>
        <taxon>Pezizomycotina</taxon>
        <taxon>Dothideomycetes</taxon>
        <taxon>Dothideomycetidae</taxon>
        <taxon>Mycosphaerellales</taxon>
        <taxon>Mycosphaerellaceae</taxon>
        <taxon>Zymoseptoria</taxon>
    </lineage>
</organism>
<keyword evidence="2" id="KW-0808">Transferase</keyword>
<dbReference type="AlphaFoldDB" id="A0A0F4GBN7"/>
<dbReference type="Pfam" id="PF09258">
    <property type="entry name" value="Glyco_transf_64"/>
    <property type="match status" value="1"/>
</dbReference>
<dbReference type="OrthoDB" id="1733656at2759"/>
<keyword evidence="4" id="KW-1015">Disulfide bond</keyword>
<dbReference type="PANTHER" id="PTHR48261:SF2">
    <property type="entry name" value="ACETYLGLUCOSAMINYLTRANSFERASE"/>
    <property type="match status" value="1"/>
</dbReference>
<dbReference type="EMBL" id="LAFY01004118">
    <property type="protein sequence ID" value="KJX94806.1"/>
    <property type="molecule type" value="Genomic_DNA"/>
</dbReference>
<dbReference type="SUPFAM" id="SSF53448">
    <property type="entry name" value="Nucleotide-diphospho-sugar transferases"/>
    <property type="match status" value="1"/>
</dbReference>
<sequence length="323" mass="36404">MARDQRLIIGGTLLVLILTFTLVAQLADTSQLKPLSKLTGLYGGSGSAHEPIGPSDGLESVLGNITPAEEDGFTLIAPSWKRVDTLPDWIKHYASGDIPSLRRMIIIWPKVQGDAPTSLLDNVTQSNYPIPVIIDQREVNTLNGRFLKIDAIKTNSVLAMDDDMLYDPKDVEFGYQVWREFGQRERMSGFIARATNKDNNAYKIGGLKSYSMILTKSAWFHTDWMHAYWSQDERMTRLRKYVDDHMNCEDILLAFIHAHHTRKSPLYVKPYKMVDTGMKDGISAAGDHLKHRAACVSKFAEEFGQDTLVSSDAVFQRMLDNYG</sequence>
<dbReference type="Gene3D" id="3.90.550.10">
    <property type="entry name" value="Spore Coat Polysaccharide Biosynthesis Protein SpsA, Chain A"/>
    <property type="match status" value="1"/>
</dbReference>
<dbReference type="STRING" id="1047168.A0A0F4GBN7"/>
<dbReference type="Proteomes" id="UP000033647">
    <property type="component" value="Unassembled WGS sequence"/>
</dbReference>
<feature type="domain" description="Glycosyl transferase 64" evidence="5">
    <location>
        <begin position="73"/>
        <end position="317"/>
    </location>
</feature>
<evidence type="ECO:0000256" key="3">
    <source>
        <dbReference type="ARBA" id="ARBA00023136"/>
    </source>
</evidence>
<keyword evidence="3" id="KW-0472">Membrane</keyword>
<keyword evidence="7" id="KW-1185">Reference proteome</keyword>
<dbReference type="PANTHER" id="PTHR48261">
    <property type="entry name" value="ACETYLGLUCOSAMINYLTRANSFERASE"/>
    <property type="match status" value="1"/>
</dbReference>
<dbReference type="InterPro" id="IPR004263">
    <property type="entry name" value="Exostosin"/>
</dbReference>
<proteinExistence type="predicted"/>
<reference evidence="6 7" key="1">
    <citation type="submission" date="2015-03" db="EMBL/GenBank/DDBJ databases">
        <title>RNA-seq based gene annotation and comparative genomics of four Zymoseptoria species reveal species-specific pathogenicity related genes and transposable element activity.</title>
        <authorList>
            <person name="Grandaubert J."/>
            <person name="Bhattacharyya A."/>
            <person name="Stukenbrock E.H."/>
        </authorList>
    </citation>
    <scope>NUCLEOTIDE SEQUENCE [LARGE SCALE GENOMIC DNA]</scope>
    <source>
        <strain evidence="6 7">Zb18110</strain>
    </source>
</reference>
<accession>A0A0F4GBN7</accession>
<name>A0A0F4GBN7_9PEZI</name>
<protein>
    <recommendedName>
        <fullName evidence="5">Glycosyl transferase 64 domain-containing protein</fullName>
    </recommendedName>
</protein>
<gene>
    <name evidence="6" type="ORF">TI39_contig4159g00029</name>
</gene>
<evidence type="ECO:0000256" key="2">
    <source>
        <dbReference type="ARBA" id="ARBA00022679"/>
    </source>
</evidence>
<evidence type="ECO:0000256" key="1">
    <source>
        <dbReference type="ARBA" id="ARBA00004370"/>
    </source>
</evidence>
<dbReference type="GO" id="GO:0016020">
    <property type="term" value="C:membrane"/>
    <property type="evidence" value="ECO:0007669"/>
    <property type="project" value="UniProtKB-SubCell"/>
</dbReference>
<dbReference type="GO" id="GO:0016757">
    <property type="term" value="F:glycosyltransferase activity"/>
    <property type="evidence" value="ECO:0007669"/>
    <property type="project" value="InterPro"/>
</dbReference>
<dbReference type="InterPro" id="IPR015338">
    <property type="entry name" value="GT64_dom"/>
</dbReference>
<evidence type="ECO:0000256" key="4">
    <source>
        <dbReference type="ARBA" id="ARBA00023157"/>
    </source>
</evidence>
<evidence type="ECO:0000313" key="7">
    <source>
        <dbReference type="Proteomes" id="UP000033647"/>
    </source>
</evidence>
<evidence type="ECO:0000259" key="5">
    <source>
        <dbReference type="Pfam" id="PF09258"/>
    </source>
</evidence>
<comment type="subcellular location">
    <subcellularLocation>
        <location evidence="1">Membrane</location>
    </subcellularLocation>
</comment>
<comment type="caution">
    <text evidence="6">The sequence shown here is derived from an EMBL/GenBank/DDBJ whole genome shotgun (WGS) entry which is preliminary data.</text>
</comment>
<dbReference type="InterPro" id="IPR029044">
    <property type="entry name" value="Nucleotide-diphossugar_trans"/>
</dbReference>
<evidence type="ECO:0000313" key="6">
    <source>
        <dbReference type="EMBL" id="KJX94806.1"/>
    </source>
</evidence>